<reference evidence="2" key="1">
    <citation type="submission" date="2022-11" db="EMBL/GenBank/DDBJ databases">
        <authorList>
            <person name="Hyden B.L."/>
            <person name="Feng K."/>
            <person name="Yates T."/>
            <person name="Jawdy S."/>
            <person name="Smart L.B."/>
            <person name="Muchero W."/>
        </authorList>
    </citation>
    <scope>NUCLEOTIDE SEQUENCE</scope>
    <source>
        <tissue evidence="2">Shoot tip</tissue>
    </source>
</reference>
<dbReference type="Proteomes" id="UP001151752">
    <property type="component" value="Unassembled WGS sequence"/>
</dbReference>
<feature type="chain" id="PRO_5040164683" description="Wall-associated receptor kinase galacturonan-binding domain-containing protein" evidence="1">
    <location>
        <begin position="24"/>
        <end position="74"/>
    </location>
</feature>
<proteinExistence type="predicted"/>
<sequence length="74" mass="8423">MGAVELTVFHVILLFWSFRTAESQIMALHYCGDIEIPYPFGMAKECFLDERFKIHCDSSTGLVAVNGTFYPNEN</sequence>
<organism evidence="2 3">
    <name type="scientific">Salix koriyanagi</name>
    <dbReference type="NCBI Taxonomy" id="2511006"/>
    <lineage>
        <taxon>Eukaryota</taxon>
        <taxon>Viridiplantae</taxon>
        <taxon>Streptophyta</taxon>
        <taxon>Embryophyta</taxon>
        <taxon>Tracheophyta</taxon>
        <taxon>Spermatophyta</taxon>
        <taxon>Magnoliopsida</taxon>
        <taxon>eudicotyledons</taxon>
        <taxon>Gunneridae</taxon>
        <taxon>Pentapetalae</taxon>
        <taxon>rosids</taxon>
        <taxon>fabids</taxon>
        <taxon>Malpighiales</taxon>
        <taxon>Salicaceae</taxon>
        <taxon>Saliceae</taxon>
        <taxon>Salix</taxon>
    </lineage>
</organism>
<gene>
    <name evidence="2" type="ORF">OIU74_005787</name>
</gene>
<evidence type="ECO:0008006" key="4">
    <source>
        <dbReference type="Google" id="ProtNLM"/>
    </source>
</evidence>
<evidence type="ECO:0000313" key="3">
    <source>
        <dbReference type="Proteomes" id="UP001151752"/>
    </source>
</evidence>
<comment type="caution">
    <text evidence="2">The sequence shown here is derived from an EMBL/GenBank/DDBJ whole genome shotgun (WGS) entry which is preliminary data.</text>
</comment>
<name>A0A9Q0SAL2_9ROSI</name>
<keyword evidence="1" id="KW-0732">Signal</keyword>
<evidence type="ECO:0000313" key="2">
    <source>
        <dbReference type="EMBL" id="KAJ6670113.1"/>
    </source>
</evidence>
<dbReference type="AlphaFoldDB" id="A0A9Q0SAL2"/>
<evidence type="ECO:0000256" key="1">
    <source>
        <dbReference type="SAM" id="SignalP"/>
    </source>
</evidence>
<reference evidence="2" key="2">
    <citation type="journal article" date="2023" name="Int. J. Mol. Sci.">
        <title>De Novo Assembly and Annotation of 11 Diverse Shrub Willow (Salix) Genomes Reveals Novel Gene Organization in Sex-Linked Regions.</title>
        <authorList>
            <person name="Hyden B."/>
            <person name="Feng K."/>
            <person name="Yates T.B."/>
            <person name="Jawdy S."/>
            <person name="Cereghino C."/>
            <person name="Smart L.B."/>
            <person name="Muchero W."/>
        </authorList>
    </citation>
    <scope>NUCLEOTIDE SEQUENCE</scope>
    <source>
        <tissue evidence="2">Shoot tip</tissue>
    </source>
</reference>
<keyword evidence="3" id="KW-1185">Reference proteome</keyword>
<dbReference type="EMBL" id="JAPFFM010001133">
    <property type="protein sequence ID" value="KAJ6670113.1"/>
    <property type="molecule type" value="Genomic_DNA"/>
</dbReference>
<protein>
    <recommendedName>
        <fullName evidence="4">Wall-associated receptor kinase galacturonan-binding domain-containing protein</fullName>
    </recommendedName>
</protein>
<dbReference type="PANTHER" id="PTHR33491">
    <property type="entry name" value="OSJNBA0016N04.9 PROTEIN"/>
    <property type="match status" value="1"/>
</dbReference>
<accession>A0A9Q0SAL2</accession>
<feature type="non-terminal residue" evidence="2">
    <location>
        <position position="74"/>
    </location>
</feature>
<feature type="signal peptide" evidence="1">
    <location>
        <begin position="1"/>
        <end position="23"/>
    </location>
</feature>